<feature type="domain" description="Post-SET" evidence="10">
    <location>
        <begin position="620"/>
        <end position="636"/>
    </location>
</feature>
<dbReference type="SUPFAM" id="SSF82199">
    <property type="entry name" value="SET domain"/>
    <property type="match status" value="1"/>
</dbReference>
<evidence type="ECO:0000256" key="7">
    <source>
        <dbReference type="ARBA" id="ARBA00022833"/>
    </source>
</evidence>
<keyword evidence="3" id="KW-0489">Methyltransferase</keyword>
<feature type="compositionally biased region" description="Basic residues" evidence="8">
    <location>
        <begin position="215"/>
        <end position="227"/>
    </location>
</feature>
<dbReference type="InterPro" id="IPR050973">
    <property type="entry name" value="H3K9_Histone-Lys_N-MTase"/>
</dbReference>
<evidence type="ECO:0000256" key="3">
    <source>
        <dbReference type="ARBA" id="ARBA00022603"/>
    </source>
</evidence>
<dbReference type="Proteomes" id="UP001472866">
    <property type="component" value="Chromosome 04"/>
</dbReference>
<evidence type="ECO:0000313" key="12">
    <source>
        <dbReference type="Proteomes" id="UP001472866"/>
    </source>
</evidence>
<evidence type="ECO:0000256" key="1">
    <source>
        <dbReference type="ARBA" id="ARBA00004286"/>
    </source>
</evidence>
<evidence type="ECO:0000259" key="9">
    <source>
        <dbReference type="PROSITE" id="PS50280"/>
    </source>
</evidence>
<dbReference type="PANTHER" id="PTHR46223">
    <property type="entry name" value="HISTONE-LYSINE N-METHYLTRANSFERASE SUV39H"/>
    <property type="match status" value="1"/>
</dbReference>
<keyword evidence="5" id="KW-0949">S-adenosyl-L-methionine</keyword>
<evidence type="ECO:0000256" key="4">
    <source>
        <dbReference type="ARBA" id="ARBA00022679"/>
    </source>
</evidence>
<evidence type="ECO:0000256" key="6">
    <source>
        <dbReference type="ARBA" id="ARBA00022723"/>
    </source>
</evidence>
<reference evidence="11 12" key="1">
    <citation type="submission" date="2024-03" db="EMBL/GenBank/DDBJ databases">
        <title>Complete genome sequence of the green alga Chloropicon roscoffensis RCC1871.</title>
        <authorList>
            <person name="Lemieux C."/>
            <person name="Pombert J.-F."/>
            <person name="Otis C."/>
            <person name="Turmel M."/>
        </authorList>
    </citation>
    <scope>NUCLEOTIDE SEQUENCE [LARGE SCALE GENOMIC DNA]</scope>
    <source>
        <strain evidence="11 12">RCC1871</strain>
    </source>
</reference>
<dbReference type="PANTHER" id="PTHR46223:SF3">
    <property type="entry name" value="HISTONE-LYSINE N-METHYLTRANSFERASE SET-23"/>
    <property type="match status" value="1"/>
</dbReference>
<feature type="region of interest" description="Disordered" evidence="8">
    <location>
        <begin position="204"/>
        <end position="234"/>
    </location>
</feature>
<feature type="domain" description="SET" evidence="9">
    <location>
        <begin position="490"/>
        <end position="612"/>
    </location>
</feature>
<dbReference type="Pfam" id="PF00856">
    <property type="entry name" value="SET"/>
    <property type="match status" value="1"/>
</dbReference>
<dbReference type="GO" id="GO:0046872">
    <property type="term" value="F:metal ion binding"/>
    <property type="evidence" value="ECO:0007669"/>
    <property type="project" value="UniProtKB-KW"/>
</dbReference>
<dbReference type="PROSITE" id="PS50280">
    <property type="entry name" value="SET"/>
    <property type="match status" value="1"/>
</dbReference>
<organism evidence="11 12">
    <name type="scientific">Chloropicon roscoffensis</name>
    <dbReference type="NCBI Taxonomy" id="1461544"/>
    <lineage>
        <taxon>Eukaryota</taxon>
        <taxon>Viridiplantae</taxon>
        <taxon>Chlorophyta</taxon>
        <taxon>Chloropicophyceae</taxon>
        <taxon>Chloropicales</taxon>
        <taxon>Chloropicaceae</taxon>
        <taxon>Chloropicon</taxon>
    </lineage>
</organism>
<dbReference type="PROSITE" id="PS50868">
    <property type="entry name" value="POST_SET"/>
    <property type="match status" value="1"/>
</dbReference>
<gene>
    <name evidence="11" type="ORF">HKI87_04g32910</name>
</gene>
<sequence length="636" mass="69598">MDALAHALALAQDAPLETGEGSIASTSSSTLDLSVSSLLSEDEGIRSYADLTDAHEELEAARTLAGTDSLIDAAISRIRRKRKPKRYDDFVTDGGGPRDDDGVNVVDLVAKRMPSRSTDKRKIRTVMLNFPPKRYDRKVSHNSFVLRGGRTVMVRNSSRDALVGVDETQPGKFRARYASTYLGRFTSADEAARTHDDVAVEMLEREGKPPDRAGPPKKKNKKNKGKPAAKVSAAKARQATKVLQGVHGEVLRTVPSVAPAWLLLRLEDGLALPNTQSARKHSKIEPELLASFECSFELSERDVCLCASRLELQAPPALLDDFSALKALKACATSFTVELVDEHDGRLLMAGYAREAEGGGGGCGRFLRLEGRWGQYARSRRLSAGDVVTMAVSLYRQDLPLLPASTVLPRPAELSGMAHVTVGRSREPPPVAVLEPNVETEVPPKDLGLVYVPGLLRDGVVSAALRDMEGLLDLPRLLKRGQMDSNAVRYRVRIVQSSPEKGRGVWLLEKASVRELLFDYSGEVVGEAEANRREKMYRARRALGDYFVYDLKGQAGRPHMVVDATHFGNVGRFVNHSCDPNLEIVLKPDGSGMAFMSTRSIQAGEELTVDYSFGKSELKKTLSCHCGAECCRGWVF</sequence>
<accession>A0AAX4P7F7</accession>
<protein>
    <submittedName>
        <fullName evidence="11">Histone-lysine N-methyltransferase</fullName>
    </submittedName>
</protein>
<evidence type="ECO:0000313" key="11">
    <source>
        <dbReference type="EMBL" id="WZN61756.1"/>
    </source>
</evidence>
<dbReference type="InterPro" id="IPR001214">
    <property type="entry name" value="SET_dom"/>
</dbReference>
<dbReference type="Gene3D" id="2.170.270.10">
    <property type="entry name" value="SET domain"/>
    <property type="match status" value="1"/>
</dbReference>
<evidence type="ECO:0000256" key="8">
    <source>
        <dbReference type="SAM" id="MobiDB-lite"/>
    </source>
</evidence>
<keyword evidence="2" id="KW-0158">Chromosome</keyword>
<dbReference type="GO" id="GO:0008168">
    <property type="term" value="F:methyltransferase activity"/>
    <property type="evidence" value="ECO:0007669"/>
    <property type="project" value="UniProtKB-KW"/>
</dbReference>
<keyword evidence="6" id="KW-0479">Metal-binding</keyword>
<comment type="subcellular location">
    <subcellularLocation>
        <location evidence="1">Chromosome</location>
    </subcellularLocation>
</comment>
<dbReference type="InterPro" id="IPR046341">
    <property type="entry name" value="SET_dom_sf"/>
</dbReference>
<dbReference type="GO" id="GO:0032259">
    <property type="term" value="P:methylation"/>
    <property type="evidence" value="ECO:0007669"/>
    <property type="project" value="UniProtKB-KW"/>
</dbReference>
<keyword evidence="4" id="KW-0808">Transferase</keyword>
<evidence type="ECO:0000256" key="5">
    <source>
        <dbReference type="ARBA" id="ARBA00022691"/>
    </source>
</evidence>
<keyword evidence="12" id="KW-1185">Reference proteome</keyword>
<dbReference type="InterPro" id="IPR003616">
    <property type="entry name" value="Post-SET_dom"/>
</dbReference>
<dbReference type="AlphaFoldDB" id="A0AAX4P7F7"/>
<evidence type="ECO:0000259" key="10">
    <source>
        <dbReference type="PROSITE" id="PS50868"/>
    </source>
</evidence>
<keyword evidence="7" id="KW-0862">Zinc</keyword>
<dbReference type="SMART" id="SM00317">
    <property type="entry name" value="SET"/>
    <property type="match status" value="1"/>
</dbReference>
<evidence type="ECO:0000256" key="2">
    <source>
        <dbReference type="ARBA" id="ARBA00022454"/>
    </source>
</evidence>
<proteinExistence type="predicted"/>
<name>A0AAX4P7F7_9CHLO</name>
<dbReference type="GO" id="GO:0005694">
    <property type="term" value="C:chromosome"/>
    <property type="evidence" value="ECO:0007669"/>
    <property type="project" value="UniProtKB-SubCell"/>
</dbReference>
<dbReference type="EMBL" id="CP151504">
    <property type="protein sequence ID" value="WZN61756.1"/>
    <property type="molecule type" value="Genomic_DNA"/>
</dbReference>